<evidence type="ECO:0000313" key="1">
    <source>
        <dbReference type="EMBL" id="AKL97314.1"/>
    </source>
</evidence>
<dbReference type="OrthoDB" id="1045582at2"/>
<dbReference type="Pfam" id="PF09391">
    <property type="entry name" value="DUF2000"/>
    <property type="match status" value="1"/>
</dbReference>
<dbReference type="STRING" id="84022.CACET_c38860"/>
<dbReference type="AlphaFoldDB" id="A0A0D8I7U7"/>
<proteinExistence type="predicted"/>
<keyword evidence="2" id="KW-1185">Reference proteome</keyword>
<gene>
    <name evidence="1" type="ORF">CACET_c38860</name>
</gene>
<dbReference type="SUPFAM" id="SSF102462">
    <property type="entry name" value="Peptidyl-tRNA hydrolase II"/>
    <property type="match status" value="1"/>
</dbReference>
<dbReference type="KEGG" id="cace:CACET_c38860"/>
<dbReference type="PATRIC" id="fig|84022.5.peg.1138"/>
<dbReference type="InterPro" id="IPR017021">
    <property type="entry name" value="UCP033763"/>
</dbReference>
<dbReference type="PIRSF" id="PIRSF033736">
    <property type="entry name" value="UCP033763"/>
    <property type="match status" value="1"/>
</dbReference>
<dbReference type="EMBL" id="CP009687">
    <property type="protein sequence ID" value="AKL97314.1"/>
    <property type="molecule type" value="Genomic_DNA"/>
</dbReference>
<protein>
    <submittedName>
        <fullName evidence="1">Uncharacterized protein</fullName>
    </submittedName>
</protein>
<organism evidence="1 2">
    <name type="scientific">Clostridium aceticum</name>
    <dbReference type="NCBI Taxonomy" id="84022"/>
    <lineage>
        <taxon>Bacteria</taxon>
        <taxon>Bacillati</taxon>
        <taxon>Bacillota</taxon>
        <taxon>Clostridia</taxon>
        <taxon>Eubacteriales</taxon>
        <taxon>Clostridiaceae</taxon>
        <taxon>Clostridium</taxon>
    </lineage>
</organism>
<dbReference type="RefSeq" id="WP_044825635.1">
    <property type="nucleotide sequence ID" value="NZ_CP009687.1"/>
</dbReference>
<dbReference type="Gene3D" id="3.40.1490.10">
    <property type="entry name" value="Bit1"/>
    <property type="match status" value="1"/>
</dbReference>
<name>A0A0D8I7U7_9CLOT</name>
<accession>A0A0D8I7U7</accession>
<dbReference type="Proteomes" id="UP000035704">
    <property type="component" value="Chromosome"/>
</dbReference>
<dbReference type="InterPro" id="IPR023476">
    <property type="entry name" value="Pep_tRNA_hydro_II_dom_sf"/>
</dbReference>
<sequence>MKCVMIIDGSLPAGIIANTTAALGISLASETRDLIGNKVVDRDGRVHEGITNIPIPILTLSKEEIREKYDALLENDDPEIKVIGFNEVAQKSLSYDDYEIKLHSTEKQQINYLGLCLYGPKKKINKITGSLKMLR</sequence>
<reference evidence="1 2" key="1">
    <citation type="submission" date="2014-10" db="EMBL/GenBank/DDBJ databases">
        <title>Genome sequence of Clostridium aceticum DSM 1496.</title>
        <authorList>
            <person name="Poehlein A."/>
            <person name="Schiel-Bengelsdorf B."/>
            <person name="Gottschalk G."/>
            <person name="Duerre P."/>
            <person name="Daniel R."/>
        </authorList>
    </citation>
    <scope>NUCLEOTIDE SEQUENCE [LARGE SCALE GENOMIC DNA]</scope>
    <source>
        <strain evidence="1 2">DSM 1496</strain>
    </source>
</reference>
<evidence type="ECO:0000313" key="2">
    <source>
        <dbReference type="Proteomes" id="UP000035704"/>
    </source>
</evidence>
<dbReference type="InterPro" id="IPR018988">
    <property type="entry name" value="DUF2000"/>
</dbReference>